<dbReference type="InterPro" id="IPR027417">
    <property type="entry name" value="P-loop_NTPase"/>
</dbReference>
<protein>
    <recommendedName>
        <fullName evidence="8">arsenite-transporting ATPase</fullName>
        <ecNumber evidence="8">7.3.2.7</ecNumber>
    </recommendedName>
</protein>
<dbReference type="Pfam" id="PF02374">
    <property type="entry name" value="ArsA_ATPase"/>
    <property type="match status" value="1"/>
</dbReference>
<reference evidence="10 11" key="1">
    <citation type="journal article" date="2011" name="ISME J.">
        <title>Community ecology of hot spring cyanobacterial mats: predominant populations and their functional potential.</title>
        <authorList>
            <person name="Klatt C.G."/>
            <person name="Wood J.M."/>
            <person name="Rusch D.B."/>
            <person name="Bateson M.M."/>
            <person name="Hamamura N."/>
            <person name="Heidelberg J.F."/>
            <person name="Grossman A.R."/>
            <person name="Bhaya D."/>
            <person name="Cohan F.M."/>
            <person name="Kuhl M."/>
            <person name="Bryant D.A."/>
            <person name="Ward D.M."/>
        </authorList>
    </citation>
    <scope>NUCLEOTIDE SEQUENCE [LARGE SCALE GENOMIC DNA]</scope>
    <source>
        <strain evidence="10">OS</strain>
    </source>
</reference>
<dbReference type="EC" id="7.3.2.7" evidence="8"/>
<dbReference type="FunFam" id="3.40.50.300:FF:001801">
    <property type="entry name" value="Putative arsenical pump-driving ATPase"/>
    <property type="match status" value="1"/>
</dbReference>
<evidence type="ECO:0000256" key="2">
    <source>
        <dbReference type="ARBA" id="ARBA00022741"/>
    </source>
</evidence>
<dbReference type="GO" id="GO:0015446">
    <property type="term" value="F:ATPase-coupled arsenite transmembrane transporter activity"/>
    <property type="evidence" value="ECO:0007669"/>
    <property type="project" value="UniProtKB-EC"/>
</dbReference>
<keyword evidence="2" id="KW-0547">Nucleotide-binding</keyword>
<dbReference type="AlphaFoldDB" id="A0A395M3Q4"/>
<dbReference type="EMBL" id="PHFL01000003">
    <property type="protein sequence ID" value="RFM25415.1"/>
    <property type="molecule type" value="Genomic_DNA"/>
</dbReference>
<dbReference type="InterPro" id="IPR016300">
    <property type="entry name" value="ATPase_ArsA/GET3"/>
</dbReference>
<dbReference type="GO" id="GO:0005524">
    <property type="term" value="F:ATP binding"/>
    <property type="evidence" value="ECO:0007669"/>
    <property type="project" value="UniProtKB-KW"/>
</dbReference>
<name>A0A395M3Q4_9BACT</name>
<dbReference type="Proteomes" id="UP000266389">
    <property type="component" value="Unassembled WGS sequence"/>
</dbReference>
<dbReference type="Gene3D" id="3.40.50.300">
    <property type="entry name" value="P-loop containing nucleotide triphosphate hydrolases"/>
    <property type="match status" value="1"/>
</dbReference>
<comment type="function">
    <text evidence="7">Anion-transporting ATPase. Catalyzes the extrusion of arsenite.</text>
</comment>
<dbReference type="NCBIfam" id="TIGR00345">
    <property type="entry name" value="GET3_arsA_TRC40"/>
    <property type="match status" value="1"/>
</dbReference>
<evidence type="ECO:0000256" key="3">
    <source>
        <dbReference type="ARBA" id="ARBA00022840"/>
    </source>
</evidence>
<keyword evidence="4" id="KW-0059">Arsenical resistance</keyword>
<accession>A0A395M3Q4</accession>
<evidence type="ECO:0000313" key="10">
    <source>
        <dbReference type="EMBL" id="RFM25415.1"/>
    </source>
</evidence>
<evidence type="ECO:0000256" key="6">
    <source>
        <dbReference type="ARBA" id="ARBA00052296"/>
    </source>
</evidence>
<dbReference type="InterPro" id="IPR025723">
    <property type="entry name" value="ArsA/GET3_ATPase-like"/>
</dbReference>
<comment type="caution">
    <text evidence="10">The sequence shown here is derived from an EMBL/GenBank/DDBJ whole genome shotgun (WGS) entry which is preliminary data.</text>
</comment>
<keyword evidence="3" id="KW-0067">ATP-binding</keyword>
<gene>
    <name evidence="10" type="ORF">D0433_00730</name>
</gene>
<evidence type="ECO:0000256" key="8">
    <source>
        <dbReference type="ARBA" id="ARBA00066752"/>
    </source>
</evidence>
<comment type="catalytic activity">
    <reaction evidence="6">
        <text>arsenite(in) + ATP + H2O = arsenite(out) + ADP + phosphate + H(+)</text>
        <dbReference type="Rhea" id="RHEA:11348"/>
        <dbReference type="ChEBI" id="CHEBI:15377"/>
        <dbReference type="ChEBI" id="CHEBI:15378"/>
        <dbReference type="ChEBI" id="CHEBI:29242"/>
        <dbReference type="ChEBI" id="CHEBI:30616"/>
        <dbReference type="ChEBI" id="CHEBI:43474"/>
        <dbReference type="ChEBI" id="CHEBI:456216"/>
        <dbReference type="EC" id="7.3.2.7"/>
    </reaction>
</comment>
<dbReference type="GO" id="GO:0016887">
    <property type="term" value="F:ATP hydrolysis activity"/>
    <property type="evidence" value="ECO:0007669"/>
    <property type="project" value="InterPro"/>
</dbReference>
<proteinExistence type="inferred from homology"/>
<evidence type="ECO:0000259" key="9">
    <source>
        <dbReference type="Pfam" id="PF02374"/>
    </source>
</evidence>
<evidence type="ECO:0000256" key="1">
    <source>
        <dbReference type="ARBA" id="ARBA00011040"/>
    </source>
</evidence>
<evidence type="ECO:0000313" key="11">
    <source>
        <dbReference type="Proteomes" id="UP000266389"/>
    </source>
</evidence>
<dbReference type="CDD" id="cd02035">
    <property type="entry name" value="ArsA"/>
    <property type="match status" value="1"/>
</dbReference>
<keyword evidence="5" id="KW-1278">Translocase</keyword>
<sequence>MRVITFTGKGGVGKTSISAATAVRLSEMGLKTLIMSTDPAHSLSDSFEQKLSSEPSHIMENLWAIEVNAYDDLKKNWHAVQAYYSKLLTVQGIPPIMADEMTVLPGMEELFSLMRVKRYKEMGKYDALILDTAPTGETLRLLSLPEAMNWGVKLARTVEKFVLKPVARPLSKMSDKLAHVVPSEEVMQSIDVLFEELDGVKEILTDAQTASVRLVMNPEKMVIKETMRALTYLNLYGFKVDMVAVNKLLAEDEDSGYLEKWKKIQQRYLEEIEEAFTPLPIKKIKMYDDEVVGIKALERLARDVYGDENPAAMMYDETPIQFIRH</sequence>
<comment type="similarity">
    <text evidence="1">Belongs to the arsA ATPase family.</text>
</comment>
<dbReference type="SUPFAM" id="SSF52540">
    <property type="entry name" value="P-loop containing nucleoside triphosphate hydrolases"/>
    <property type="match status" value="1"/>
</dbReference>
<feature type="non-terminal residue" evidence="10">
    <location>
        <position position="325"/>
    </location>
</feature>
<feature type="domain" description="ArsA/GET3 Anion-transporting ATPase-like" evidence="9">
    <location>
        <begin position="1"/>
        <end position="305"/>
    </location>
</feature>
<evidence type="ECO:0000256" key="4">
    <source>
        <dbReference type="ARBA" id="ARBA00022849"/>
    </source>
</evidence>
<organism evidence="10 11">
    <name type="scientific">Candidatus Thermochlorobacter aerophilus</name>
    <dbReference type="NCBI Taxonomy" id="1868324"/>
    <lineage>
        <taxon>Bacteria</taxon>
        <taxon>Pseudomonadati</taxon>
        <taxon>Chlorobiota</taxon>
        <taxon>Chlorobiia</taxon>
        <taxon>Chlorobiales</taxon>
        <taxon>Candidatus Thermochlorobacteriaceae</taxon>
        <taxon>Candidatus Thermochlorobacter</taxon>
    </lineage>
</organism>
<evidence type="ECO:0000256" key="5">
    <source>
        <dbReference type="ARBA" id="ARBA00022967"/>
    </source>
</evidence>
<dbReference type="PANTHER" id="PTHR10803:SF3">
    <property type="entry name" value="ATPASE GET3"/>
    <property type="match status" value="1"/>
</dbReference>
<evidence type="ECO:0000256" key="7">
    <source>
        <dbReference type="ARBA" id="ARBA00059736"/>
    </source>
</evidence>
<dbReference type="PANTHER" id="PTHR10803">
    <property type="entry name" value="ARSENICAL PUMP-DRIVING ATPASE ARSENITE-TRANSLOCATING ATPASE"/>
    <property type="match status" value="1"/>
</dbReference>